<organism evidence="5 6">
    <name type="scientific">Saccharicrinis carchari</name>
    <dbReference type="NCBI Taxonomy" id="1168039"/>
    <lineage>
        <taxon>Bacteria</taxon>
        <taxon>Pseudomonadati</taxon>
        <taxon>Bacteroidota</taxon>
        <taxon>Bacteroidia</taxon>
        <taxon>Marinilabiliales</taxon>
        <taxon>Marinilabiliaceae</taxon>
        <taxon>Saccharicrinis</taxon>
    </lineage>
</organism>
<dbReference type="PANTHER" id="PTHR11103">
    <property type="entry name" value="SLR1189 PROTEIN"/>
    <property type="match status" value="1"/>
</dbReference>
<evidence type="ECO:0000256" key="2">
    <source>
        <dbReference type="ARBA" id="ARBA00022679"/>
    </source>
</evidence>
<evidence type="ECO:0000313" key="6">
    <source>
        <dbReference type="Proteomes" id="UP000319040"/>
    </source>
</evidence>
<accession>A0A521F6N1</accession>
<proteinExistence type="predicted"/>
<feature type="binding site" evidence="3">
    <location>
        <position position="226"/>
    </location>
    <ligand>
        <name>Zn(2+)</name>
        <dbReference type="ChEBI" id="CHEBI:29105"/>
    </ligand>
</feature>
<evidence type="ECO:0000313" key="5">
    <source>
        <dbReference type="EMBL" id="SMO91271.1"/>
    </source>
</evidence>
<dbReference type="Gene3D" id="3.20.20.330">
    <property type="entry name" value="Homocysteine-binding-like domain"/>
    <property type="match status" value="1"/>
</dbReference>
<name>A0A521F6N1_SACCC</name>
<dbReference type="RefSeq" id="WP_142534713.1">
    <property type="nucleotide sequence ID" value="NZ_FXTB01000014.1"/>
</dbReference>
<keyword evidence="6" id="KW-1185">Reference proteome</keyword>
<dbReference type="InterPro" id="IPR036589">
    <property type="entry name" value="HCY_dom_sf"/>
</dbReference>
<dbReference type="OrthoDB" id="9803687at2"/>
<feature type="binding site" evidence="3">
    <location>
        <position position="296"/>
    </location>
    <ligand>
        <name>Zn(2+)</name>
        <dbReference type="ChEBI" id="CHEBI:29105"/>
    </ligand>
</feature>
<dbReference type="SUPFAM" id="SSF82282">
    <property type="entry name" value="Homocysteine S-methyltransferase"/>
    <property type="match status" value="1"/>
</dbReference>
<dbReference type="GO" id="GO:0046872">
    <property type="term" value="F:metal ion binding"/>
    <property type="evidence" value="ECO:0007669"/>
    <property type="project" value="UniProtKB-KW"/>
</dbReference>
<keyword evidence="3" id="KW-0862">Zinc</keyword>
<dbReference type="AlphaFoldDB" id="A0A521F6N1"/>
<dbReference type="InterPro" id="IPR003726">
    <property type="entry name" value="HCY_dom"/>
</dbReference>
<evidence type="ECO:0000259" key="4">
    <source>
        <dbReference type="PROSITE" id="PS50970"/>
    </source>
</evidence>
<feature type="binding site" evidence="3">
    <location>
        <position position="295"/>
    </location>
    <ligand>
        <name>Zn(2+)</name>
        <dbReference type="ChEBI" id="CHEBI:29105"/>
    </ligand>
</feature>
<comment type="cofactor">
    <cofactor evidence="3">
        <name>Zn(2+)</name>
        <dbReference type="ChEBI" id="CHEBI:29105"/>
    </cofactor>
</comment>
<keyword evidence="1 3" id="KW-0489">Methyltransferase</keyword>
<dbReference type="Pfam" id="PF02574">
    <property type="entry name" value="S-methyl_trans"/>
    <property type="match status" value="1"/>
</dbReference>
<sequence>MKNFKENNLLLPEKYYLTDGGMETTLIFHQGIDIPYFATFDLLKNPLHRKAIDRYFRQYLDMAAKHNTGFILESVTWRAHSDWGPTLGYTQRELAEVNRQAVEQVKELRQEYLESIDHILVSGCIGPRYDGYAVNKDGWEDYKSYHSPQIKTLRDCGVDMVTALTINSKEEALGIVMAAKDINVPTVISFTVEMDGNLPDGHSLQEAIEAIDSLTDSYALYFMINCAHPLHFEQKLSALNGLSERICGIRANASCKSHAELDESPVLESGDKEELAQWYGIFKNRHPHIKVFGGCCGTDITHIEEICENLFNMDG</sequence>
<dbReference type="PROSITE" id="PS50970">
    <property type="entry name" value="HCY"/>
    <property type="match status" value="1"/>
</dbReference>
<dbReference type="GO" id="GO:0008168">
    <property type="term" value="F:methyltransferase activity"/>
    <property type="evidence" value="ECO:0007669"/>
    <property type="project" value="UniProtKB-UniRule"/>
</dbReference>
<dbReference type="EMBL" id="FXTB01000014">
    <property type="protein sequence ID" value="SMO91271.1"/>
    <property type="molecule type" value="Genomic_DNA"/>
</dbReference>
<evidence type="ECO:0000256" key="1">
    <source>
        <dbReference type="ARBA" id="ARBA00022603"/>
    </source>
</evidence>
<feature type="domain" description="Hcy-binding" evidence="4">
    <location>
        <begin position="4"/>
        <end position="310"/>
    </location>
</feature>
<gene>
    <name evidence="5" type="ORF">SAMN06265379_11433</name>
</gene>
<dbReference type="GO" id="GO:0032259">
    <property type="term" value="P:methylation"/>
    <property type="evidence" value="ECO:0007669"/>
    <property type="project" value="UniProtKB-KW"/>
</dbReference>
<dbReference type="PANTHER" id="PTHR11103:SF18">
    <property type="entry name" value="SLR1189 PROTEIN"/>
    <property type="match status" value="1"/>
</dbReference>
<evidence type="ECO:0000256" key="3">
    <source>
        <dbReference type="PROSITE-ProRule" id="PRU00333"/>
    </source>
</evidence>
<protein>
    <submittedName>
        <fullName evidence="5">Homocysteine S-methyltransferase</fullName>
    </submittedName>
</protein>
<keyword evidence="3" id="KW-0479">Metal-binding</keyword>
<reference evidence="5 6" key="1">
    <citation type="submission" date="2017-05" db="EMBL/GenBank/DDBJ databases">
        <authorList>
            <person name="Varghese N."/>
            <person name="Submissions S."/>
        </authorList>
    </citation>
    <scope>NUCLEOTIDE SEQUENCE [LARGE SCALE GENOMIC DNA]</scope>
    <source>
        <strain evidence="5 6">DSM 27040</strain>
    </source>
</reference>
<dbReference type="Proteomes" id="UP000319040">
    <property type="component" value="Unassembled WGS sequence"/>
</dbReference>
<keyword evidence="2 3" id="KW-0808">Transferase</keyword>